<name>A0A6H5HES9_9HEMI</name>
<reference evidence="1 2" key="1">
    <citation type="submission" date="2020-02" db="EMBL/GenBank/DDBJ databases">
        <authorList>
            <person name="Ferguson B K."/>
        </authorList>
    </citation>
    <scope>NUCLEOTIDE SEQUENCE [LARGE SCALE GENOMIC DNA]</scope>
</reference>
<dbReference type="EMBL" id="CADCXU010024972">
    <property type="protein sequence ID" value="CAB0012115.1"/>
    <property type="molecule type" value="Genomic_DNA"/>
</dbReference>
<dbReference type="Proteomes" id="UP000479000">
    <property type="component" value="Unassembled WGS sequence"/>
</dbReference>
<protein>
    <submittedName>
        <fullName evidence="1">Uncharacterized protein</fullName>
    </submittedName>
</protein>
<keyword evidence="2" id="KW-1185">Reference proteome</keyword>
<sequence>MPQECLRTIAKARLALMLPSATGLVLSGHLQRIILRTRSLPGDRDLEFGLQSEE</sequence>
<gene>
    <name evidence="1" type="ORF">NTEN_LOCUS16906</name>
</gene>
<accession>A0A6H5HES9</accession>
<evidence type="ECO:0000313" key="1">
    <source>
        <dbReference type="EMBL" id="CAB0012115.1"/>
    </source>
</evidence>
<organism evidence="1 2">
    <name type="scientific">Nesidiocoris tenuis</name>
    <dbReference type="NCBI Taxonomy" id="355587"/>
    <lineage>
        <taxon>Eukaryota</taxon>
        <taxon>Metazoa</taxon>
        <taxon>Ecdysozoa</taxon>
        <taxon>Arthropoda</taxon>
        <taxon>Hexapoda</taxon>
        <taxon>Insecta</taxon>
        <taxon>Pterygota</taxon>
        <taxon>Neoptera</taxon>
        <taxon>Paraneoptera</taxon>
        <taxon>Hemiptera</taxon>
        <taxon>Heteroptera</taxon>
        <taxon>Panheteroptera</taxon>
        <taxon>Cimicomorpha</taxon>
        <taxon>Miridae</taxon>
        <taxon>Dicyphina</taxon>
        <taxon>Nesidiocoris</taxon>
    </lineage>
</organism>
<dbReference type="AlphaFoldDB" id="A0A6H5HES9"/>
<proteinExistence type="predicted"/>
<evidence type="ECO:0000313" key="2">
    <source>
        <dbReference type="Proteomes" id="UP000479000"/>
    </source>
</evidence>